<dbReference type="AlphaFoldDB" id="A0AB34JVR9"/>
<dbReference type="EMBL" id="JBGBPQ010000004">
    <property type="protein sequence ID" value="KAL1524851.1"/>
    <property type="molecule type" value="Genomic_DNA"/>
</dbReference>
<gene>
    <name evidence="1" type="ORF">AB1Y20_019731</name>
</gene>
<evidence type="ECO:0000313" key="1">
    <source>
        <dbReference type="EMBL" id="KAL1524851.1"/>
    </source>
</evidence>
<dbReference type="Proteomes" id="UP001515480">
    <property type="component" value="Unassembled WGS sequence"/>
</dbReference>
<keyword evidence="2" id="KW-1185">Reference proteome</keyword>
<accession>A0AB34JVR9</accession>
<proteinExistence type="predicted"/>
<organism evidence="1 2">
    <name type="scientific">Prymnesium parvum</name>
    <name type="common">Toxic golden alga</name>
    <dbReference type="NCBI Taxonomy" id="97485"/>
    <lineage>
        <taxon>Eukaryota</taxon>
        <taxon>Haptista</taxon>
        <taxon>Haptophyta</taxon>
        <taxon>Prymnesiophyceae</taxon>
        <taxon>Prymnesiales</taxon>
        <taxon>Prymnesiaceae</taxon>
        <taxon>Prymnesium</taxon>
    </lineage>
</organism>
<name>A0AB34JVR9_PRYPA</name>
<protein>
    <submittedName>
        <fullName evidence="1">Uncharacterized protein</fullName>
    </submittedName>
</protein>
<sequence>MRLAVAFLSAIPLLLLLLLLLLGRRGQLLSAEELMLHRGAPVRIALHRRAAAAGQFSRWRCVGGLEDLERFEHRACVFEHVCYDAGTADFLFYSRRANGSSMPAVFDHRRGPTRKFRHRTAEGDGVDADFVALSKWVAYRPRHSWSPRIVGRALPRRHRRLRGLTALSAPFVPTNLGHVAWDEAFPLLVAMAQLGVYTPRLRILRTQGCDALPKEGSRRVCAKFAAAFLQPLLGSHGDEVITLPQLRATAAPGEPICFDELLVGSAFDSFNSDELNDGKEPLLALYRARVLAWHGLLPRAVPSAHAILLIRKEGKRGIANFAMVERFVRTRYGSVASVTTTSFSTLPMAQQLALVSQTTIAVSPCGGISMILPFLPEGAHAILMNYMVGPDDVRRHGECTGCSWTMEAELWRHVRHVQKQYYQVWGPSDFKKGKPGHDAAIVVDPQRLGELIDNALEEMQP</sequence>
<comment type="caution">
    <text evidence="1">The sequence shown here is derived from an EMBL/GenBank/DDBJ whole genome shotgun (WGS) entry which is preliminary data.</text>
</comment>
<evidence type="ECO:0000313" key="2">
    <source>
        <dbReference type="Proteomes" id="UP001515480"/>
    </source>
</evidence>
<reference evidence="1 2" key="1">
    <citation type="journal article" date="2024" name="Science">
        <title>Giant polyketide synthase enzymes in the biosynthesis of giant marine polyether toxins.</title>
        <authorList>
            <person name="Fallon T.R."/>
            <person name="Shende V.V."/>
            <person name="Wierzbicki I.H."/>
            <person name="Pendleton A.L."/>
            <person name="Watervoot N.F."/>
            <person name="Auber R.P."/>
            <person name="Gonzalez D.J."/>
            <person name="Wisecaver J.H."/>
            <person name="Moore B.S."/>
        </authorList>
    </citation>
    <scope>NUCLEOTIDE SEQUENCE [LARGE SCALE GENOMIC DNA]</scope>
    <source>
        <strain evidence="1 2">12B1</strain>
    </source>
</reference>